<keyword evidence="3" id="KW-1185">Reference proteome</keyword>
<organism evidence="2 3">
    <name type="scientific">Neptunicoccus cionae</name>
    <dbReference type="NCBI Taxonomy" id="2035344"/>
    <lineage>
        <taxon>Bacteria</taxon>
        <taxon>Pseudomonadati</taxon>
        <taxon>Pseudomonadota</taxon>
        <taxon>Alphaproteobacteria</taxon>
        <taxon>Rhodobacterales</taxon>
        <taxon>Paracoccaceae</taxon>
        <taxon>Neptunicoccus</taxon>
    </lineage>
</organism>
<sequence length="82" mass="9483">MNVNQIVNLIIRMIMRRGINAGINKGMGMARGGNKSRNQPKASRAQMSPEEEAEFLEFKRQKKLARKQAEKQKRKNDPIDRM</sequence>
<reference evidence="2" key="2">
    <citation type="submission" date="2020-09" db="EMBL/GenBank/DDBJ databases">
        <authorList>
            <person name="Sun Q."/>
            <person name="Zhou Y."/>
        </authorList>
    </citation>
    <scope>NUCLEOTIDE SEQUENCE</scope>
    <source>
        <strain evidence="2">CGMCC 1.15880</strain>
    </source>
</reference>
<evidence type="ECO:0000256" key="1">
    <source>
        <dbReference type="SAM" id="MobiDB-lite"/>
    </source>
</evidence>
<protein>
    <submittedName>
        <fullName evidence="2">Uncharacterized protein</fullName>
    </submittedName>
</protein>
<feature type="compositionally biased region" description="Basic and acidic residues" evidence="1">
    <location>
        <begin position="67"/>
        <end position="82"/>
    </location>
</feature>
<dbReference type="EMBL" id="BMKA01000003">
    <property type="protein sequence ID" value="GGA24549.1"/>
    <property type="molecule type" value="Genomic_DNA"/>
</dbReference>
<gene>
    <name evidence="2" type="ORF">GCM10011498_26950</name>
</gene>
<dbReference type="RefSeq" id="WP_188676234.1">
    <property type="nucleotide sequence ID" value="NZ_BMKA01000003.1"/>
</dbReference>
<name>A0A916R379_9RHOB</name>
<evidence type="ECO:0000313" key="3">
    <source>
        <dbReference type="Proteomes" id="UP000628017"/>
    </source>
</evidence>
<proteinExistence type="predicted"/>
<accession>A0A916R379</accession>
<reference evidence="2" key="1">
    <citation type="journal article" date="2014" name="Int. J. Syst. Evol. Microbiol.">
        <title>Complete genome sequence of Corynebacterium casei LMG S-19264T (=DSM 44701T), isolated from a smear-ripened cheese.</title>
        <authorList>
            <consortium name="US DOE Joint Genome Institute (JGI-PGF)"/>
            <person name="Walter F."/>
            <person name="Albersmeier A."/>
            <person name="Kalinowski J."/>
            <person name="Ruckert C."/>
        </authorList>
    </citation>
    <scope>NUCLEOTIDE SEQUENCE</scope>
    <source>
        <strain evidence="2">CGMCC 1.15880</strain>
    </source>
</reference>
<comment type="caution">
    <text evidence="2">The sequence shown here is derived from an EMBL/GenBank/DDBJ whole genome shotgun (WGS) entry which is preliminary data.</text>
</comment>
<evidence type="ECO:0000313" key="2">
    <source>
        <dbReference type="EMBL" id="GGA24549.1"/>
    </source>
</evidence>
<feature type="region of interest" description="Disordered" evidence="1">
    <location>
        <begin position="24"/>
        <end position="82"/>
    </location>
</feature>
<dbReference type="Proteomes" id="UP000628017">
    <property type="component" value="Unassembled WGS sequence"/>
</dbReference>
<dbReference type="AlphaFoldDB" id="A0A916R379"/>